<sequence>MDKNHDASSTTPNEPQIPEGTVIPDEAHPYPLDIVVHHITEAVKHQDSDDDDDQIVSEVNYELKKEGFTVKTTQDGADLELLTVPNTDPSQVSTNSKTSRRSSGSKFRKTHRRAWSMPNAGRDKAVLVVADDAVNADEAGQTRHVVRYRLHPYSPDDEKAADAVKNFIQASNFDVNLPLEEDDIELDEEQLCFPTNIGQGTRSVMKRIWEATWRSQHFEGLPEWLQDNEFLRRGHRPPLPSFAICFQSIFKLHTETGNIWTHLYGCLAFIGLALFFYTRPNYLVSLYEKIVFLFFFFGAVFCLGFSFSFHTVQCHSADIGKLFSKLDYSGITMLIVGSFIPWIYYGFYCRTIAVTVYISMISILGVMALVVSLWDKFAEPAFRPLRAIVFVCMGLSSVVPAAHMLIVDGLYYMFENASLHWLLLMGFLYLSGAALYATRFPERFFPGKCDYIFQSHQLFHIFVVAAAFVHFHGICRVAVQRLEQGSCREQMIERYGYDSLTSFDKLLRPY</sequence>
<name>A0AC34Q9B3_9BILA</name>
<dbReference type="Proteomes" id="UP000887576">
    <property type="component" value="Unplaced"/>
</dbReference>
<evidence type="ECO:0000313" key="2">
    <source>
        <dbReference type="WBParaSite" id="JU765_v2.g14182.t1"/>
    </source>
</evidence>
<dbReference type="WBParaSite" id="JU765_v2.g14182.t1">
    <property type="protein sequence ID" value="JU765_v2.g14182.t1"/>
    <property type="gene ID" value="JU765_v2.g14182"/>
</dbReference>
<organism evidence="1 2">
    <name type="scientific">Panagrolaimus sp. JU765</name>
    <dbReference type="NCBI Taxonomy" id="591449"/>
    <lineage>
        <taxon>Eukaryota</taxon>
        <taxon>Metazoa</taxon>
        <taxon>Ecdysozoa</taxon>
        <taxon>Nematoda</taxon>
        <taxon>Chromadorea</taxon>
        <taxon>Rhabditida</taxon>
        <taxon>Tylenchina</taxon>
        <taxon>Panagrolaimomorpha</taxon>
        <taxon>Panagrolaimoidea</taxon>
        <taxon>Panagrolaimidae</taxon>
        <taxon>Panagrolaimus</taxon>
    </lineage>
</organism>
<proteinExistence type="predicted"/>
<evidence type="ECO:0000313" key="1">
    <source>
        <dbReference type="Proteomes" id="UP000887576"/>
    </source>
</evidence>
<protein>
    <submittedName>
        <fullName evidence="2">Adiponectin receptor</fullName>
    </submittedName>
</protein>
<reference evidence="2" key="1">
    <citation type="submission" date="2022-11" db="UniProtKB">
        <authorList>
            <consortium name="WormBaseParasite"/>
        </authorList>
    </citation>
    <scope>IDENTIFICATION</scope>
</reference>
<accession>A0AC34Q9B3</accession>